<reference evidence="13 14" key="1">
    <citation type="submission" date="2014-05" db="EMBL/GenBank/DDBJ databases">
        <authorList>
            <person name="Aslett A.Martin."/>
            <person name="De Silva Nishadi"/>
        </authorList>
    </citation>
    <scope>NUCLEOTIDE SEQUENCE [LARGE SCALE GENOMIC DNA]</scope>
</reference>
<dbReference type="RefSeq" id="WP_047530606.1">
    <property type="nucleotide sequence ID" value="NZ_CCEH01000009.1"/>
</dbReference>
<feature type="domain" description="Staphopain proregion" evidence="12">
    <location>
        <begin position="42"/>
        <end position="211"/>
    </location>
</feature>
<dbReference type="Gene3D" id="3.90.70.10">
    <property type="entry name" value="Cysteine proteinases"/>
    <property type="match status" value="1"/>
</dbReference>
<dbReference type="EMBL" id="CCEH01000009">
    <property type="protein sequence ID" value="CDR28207.1"/>
    <property type="molecule type" value="Genomic_DNA"/>
</dbReference>
<evidence type="ECO:0000256" key="1">
    <source>
        <dbReference type="ARBA" id="ARBA00004613"/>
    </source>
</evidence>
<keyword evidence="5" id="KW-0732">Signal</keyword>
<dbReference type="Pfam" id="PF14731">
    <property type="entry name" value="Staphopain_pro"/>
    <property type="match status" value="1"/>
</dbReference>
<evidence type="ECO:0000256" key="3">
    <source>
        <dbReference type="ARBA" id="ARBA00022525"/>
    </source>
</evidence>
<evidence type="ECO:0000256" key="11">
    <source>
        <dbReference type="SAM" id="Phobius"/>
    </source>
</evidence>
<keyword evidence="9" id="KW-0865">Zymogen</keyword>
<keyword evidence="11" id="KW-0812">Transmembrane</keyword>
<dbReference type="AlphaFoldDB" id="A0A077UM52"/>
<keyword evidence="3" id="KW-0964">Secreted</keyword>
<proteinExistence type="inferred from homology"/>
<dbReference type="SUPFAM" id="SSF54403">
    <property type="entry name" value="Cystatin/monellin"/>
    <property type="match status" value="1"/>
</dbReference>
<dbReference type="Gene3D" id="3.10.500.10">
    <property type="entry name" value="Staphopain proregion domain"/>
    <property type="match status" value="1"/>
</dbReference>
<keyword evidence="7" id="KW-0788">Thiol protease</keyword>
<evidence type="ECO:0000256" key="9">
    <source>
        <dbReference type="ARBA" id="ARBA00023145"/>
    </source>
</evidence>
<evidence type="ECO:0000259" key="12">
    <source>
        <dbReference type="Pfam" id="PF14731"/>
    </source>
</evidence>
<dbReference type="Pfam" id="PF05543">
    <property type="entry name" value="Peptidase_C47"/>
    <property type="match status" value="1"/>
</dbReference>
<dbReference type="InterPro" id="IPR037155">
    <property type="entry name" value="Staphopain_pro_sf"/>
</dbReference>
<feature type="transmembrane region" description="Helical" evidence="11">
    <location>
        <begin position="9"/>
        <end position="29"/>
    </location>
</feature>
<dbReference type="InterPro" id="IPR025660">
    <property type="entry name" value="Pept_his_AS"/>
</dbReference>
<dbReference type="InterPro" id="IPR038765">
    <property type="entry name" value="Papain-like_cys_pep_sf"/>
</dbReference>
<evidence type="ECO:0000313" key="14">
    <source>
        <dbReference type="Proteomes" id="UP000044616"/>
    </source>
</evidence>
<keyword evidence="8" id="KW-0843">Virulence</keyword>
<comment type="similarity">
    <text evidence="2">Belongs to the peptidase C47 family.</text>
</comment>
<feature type="active site" evidence="10">
    <location>
        <position position="247"/>
    </location>
</feature>
<organism evidence="13 14">
    <name type="scientific">Staphylococcus schweitzeri</name>
    <dbReference type="NCBI Taxonomy" id="1654388"/>
    <lineage>
        <taxon>Bacteria</taxon>
        <taxon>Bacillati</taxon>
        <taxon>Bacillota</taxon>
        <taxon>Bacilli</taxon>
        <taxon>Bacillales</taxon>
        <taxon>Staphylococcaceae</taxon>
        <taxon>Staphylococcus</taxon>
    </lineage>
</organism>
<dbReference type="InterPro" id="IPR008750">
    <property type="entry name" value="Peptidase_C47"/>
</dbReference>
<dbReference type="SUPFAM" id="SSF54001">
    <property type="entry name" value="Cysteine proteinases"/>
    <property type="match status" value="1"/>
</dbReference>
<comment type="subcellular location">
    <subcellularLocation>
        <location evidence="1">Secreted</location>
    </subcellularLocation>
</comment>
<dbReference type="GO" id="GO:0008234">
    <property type="term" value="F:cysteine-type peptidase activity"/>
    <property type="evidence" value="ECO:0007669"/>
    <property type="project" value="UniProtKB-KW"/>
</dbReference>
<dbReference type="Proteomes" id="UP000044616">
    <property type="component" value="Unassembled WGS sequence"/>
</dbReference>
<name>A0A077UM52_9STAP</name>
<dbReference type="InterPro" id="IPR046350">
    <property type="entry name" value="Cystatin_sf"/>
</dbReference>
<evidence type="ECO:0000256" key="5">
    <source>
        <dbReference type="ARBA" id="ARBA00022729"/>
    </source>
</evidence>
<protein>
    <submittedName>
        <fullName evidence="13">Staphopain B</fullName>
        <ecNumber evidence="13">3.4.22.-</ecNumber>
    </submittedName>
</protein>
<evidence type="ECO:0000313" key="13">
    <source>
        <dbReference type="EMBL" id="CDR28207.1"/>
    </source>
</evidence>
<dbReference type="PROSITE" id="PS00639">
    <property type="entry name" value="THIOL_PROTEASE_HIS"/>
    <property type="match status" value="1"/>
</dbReference>
<evidence type="ECO:0000256" key="2">
    <source>
        <dbReference type="ARBA" id="ARBA00010245"/>
    </source>
</evidence>
<keyword evidence="6 13" id="KW-0378">Hydrolase</keyword>
<keyword evidence="11" id="KW-1133">Transmembrane helix</keyword>
<accession>A0A077UM52</accession>
<dbReference type="EC" id="3.4.22.-" evidence="13"/>
<evidence type="ECO:0000256" key="7">
    <source>
        <dbReference type="ARBA" id="ARBA00022807"/>
    </source>
</evidence>
<sequence>MNNSCKTRIFNIISIALISLLILSLVAIANNNNNAKADSQSKQLEIKVKSAKVPQKVDALAHQQFAGYAKALDKQNNAQAGKYELGEAFKIYKFNGEEDNSYYYPIIKDGKIVYILTLSPKNKDDLNKSKDDMNYSVKISNFIAKELDQIKDKNTNITVLTDEKGFYFEEDGKVRLVKATPLPNNVKEKESSKTVSPELKQELKATVTPTKIEESATLQNEQADQVQYENTLKNFKIREQQFDNSWCAGFSMAALLNATKNTDTYNAHDIMRTLYPDVSEEELVNCSTYPNQMIEYGKSQGRDIHYQEGMPSYNQVDQLTKDNVGIMILAQSVSQNPNDPHLGHALAVVGNAKINDQEKIIYWNPWDTEVSIQDADSSLLHLSFNRDYNWYGSMIGY</sequence>
<dbReference type="InterPro" id="IPR028076">
    <property type="entry name" value="Staphopain_pro"/>
</dbReference>
<feature type="active site" evidence="10">
    <location>
        <position position="364"/>
    </location>
</feature>
<evidence type="ECO:0000256" key="8">
    <source>
        <dbReference type="ARBA" id="ARBA00023026"/>
    </source>
</evidence>
<feature type="active site" evidence="10">
    <location>
        <position position="344"/>
    </location>
</feature>
<dbReference type="GO" id="GO:0005576">
    <property type="term" value="C:extracellular region"/>
    <property type="evidence" value="ECO:0007669"/>
    <property type="project" value="UniProtKB-SubCell"/>
</dbReference>
<gene>
    <name evidence="13" type="primary">sspB</name>
    <name evidence="13" type="ORF">ERS140147_01334</name>
</gene>
<keyword evidence="4" id="KW-0645">Protease</keyword>
<keyword evidence="11" id="KW-0472">Membrane</keyword>
<dbReference type="GO" id="GO:0006508">
    <property type="term" value="P:proteolysis"/>
    <property type="evidence" value="ECO:0007669"/>
    <property type="project" value="UniProtKB-KW"/>
</dbReference>
<evidence type="ECO:0000256" key="4">
    <source>
        <dbReference type="ARBA" id="ARBA00022670"/>
    </source>
</evidence>
<evidence type="ECO:0000256" key="6">
    <source>
        <dbReference type="ARBA" id="ARBA00022801"/>
    </source>
</evidence>
<evidence type="ECO:0000256" key="10">
    <source>
        <dbReference type="PIRSR" id="PIRSR608750-1"/>
    </source>
</evidence>